<sequence length="310" mass="35667">MMVYTQESQVEDGKFKCKSCCALFTSVWGLRTHQRMSEGCLDKNAPRIPRIYSKNKIILSDAAAKSIANGENICPNCAAKFSTSWGLRTHLRTSSLCSENETDVKGCDSRKNEGLKFSCSKCEMIFLQLNQLRDHVKYSPSCLPEHVTITKNGRVQPGAGCYLCPQCPKTFKLPFSLEQHFVEHAPQKDDWRCHLCTNDFADQFTMHRHFHREHLGKWFCIMCEKKCVLNSFTDFYAHIFDQHASDPGNSKKYFKCPICFKSFISKFSYDFHVASCKKLAEQVFTCASCQKVFNKKIHITNHMKYAHTEL</sequence>
<dbReference type="PANTHER" id="PTHR24379">
    <property type="entry name" value="KRAB AND ZINC FINGER DOMAIN-CONTAINING"/>
    <property type="match status" value="1"/>
</dbReference>
<dbReference type="AlphaFoldDB" id="A0A0K8TEC8"/>
<evidence type="ECO:0000313" key="7">
    <source>
        <dbReference type="EMBL" id="JAG63869.1"/>
    </source>
</evidence>
<evidence type="ECO:0000256" key="4">
    <source>
        <dbReference type="ARBA" id="ARBA00022833"/>
    </source>
</evidence>
<dbReference type="EMBL" id="GBRD01001952">
    <property type="protein sequence ID" value="JAG63869.1"/>
    <property type="molecule type" value="Transcribed_RNA"/>
</dbReference>
<reference evidence="7" key="1">
    <citation type="submission" date="2014-09" db="EMBL/GenBank/DDBJ databases">
        <authorList>
            <person name="Magalhaes I.L.F."/>
            <person name="Oliveira U."/>
            <person name="Santos F.R."/>
            <person name="Vidigal T.H.D.A."/>
            <person name="Brescovit A.D."/>
            <person name="Santos A.J."/>
        </authorList>
    </citation>
    <scope>NUCLEOTIDE SEQUENCE</scope>
</reference>
<organism evidence="7">
    <name type="scientific">Lygus hesperus</name>
    <name type="common">Western plant bug</name>
    <dbReference type="NCBI Taxonomy" id="30085"/>
    <lineage>
        <taxon>Eukaryota</taxon>
        <taxon>Metazoa</taxon>
        <taxon>Ecdysozoa</taxon>
        <taxon>Arthropoda</taxon>
        <taxon>Hexapoda</taxon>
        <taxon>Insecta</taxon>
        <taxon>Pterygota</taxon>
        <taxon>Neoptera</taxon>
        <taxon>Paraneoptera</taxon>
        <taxon>Hemiptera</taxon>
        <taxon>Heteroptera</taxon>
        <taxon>Panheteroptera</taxon>
        <taxon>Cimicomorpha</taxon>
        <taxon>Miridae</taxon>
        <taxon>Mirini</taxon>
        <taxon>Lygus</taxon>
    </lineage>
</organism>
<keyword evidence="2" id="KW-0677">Repeat</keyword>
<accession>A0A0K8TEC8</accession>
<feature type="domain" description="C2H2-type" evidence="6">
    <location>
        <begin position="284"/>
        <end position="310"/>
    </location>
</feature>
<dbReference type="InterPro" id="IPR013087">
    <property type="entry name" value="Znf_C2H2_type"/>
</dbReference>
<keyword evidence="4" id="KW-0862">Zinc</keyword>
<evidence type="ECO:0000256" key="2">
    <source>
        <dbReference type="ARBA" id="ARBA00022737"/>
    </source>
</evidence>
<evidence type="ECO:0000256" key="1">
    <source>
        <dbReference type="ARBA" id="ARBA00022723"/>
    </source>
</evidence>
<dbReference type="SUPFAM" id="SSF57667">
    <property type="entry name" value="beta-beta-alpha zinc fingers"/>
    <property type="match status" value="2"/>
</dbReference>
<name>A0A0K8TEC8_LYGHE</name>
<dbReference type="GO" id="GO:0008270">
    <property type="term" value="F:zinc ion binding"/>
    <property type="evidence" value="ECO:0007669"/>
    <property type="project" value="UniProtKB-KW"/>
</dbReference>
<evidence type="ECO:0000259" key="6">
    <source>
        <dbReference type="PROSITE" id="PS50157"/>
    </source>
</evidence>
<dbReference type="PROSITE" id="PS00028">
    <property type="entry name" value="ZINC_FINGER_C2H2_1"/>
    <property type="match status" value="3"/>
</dbReference>
<dbReference type="PROSITE" id="PS50157">
    <property type="entry name" value="ZINC_FINGER_C2H2_2"/>
    <property type="match status" value="2"/>
</dbReference>
<keyword evidence="3 5" id="KW-0863">Zinc-finger</keyword>
<protein>
    <recommendedName>
        <fullName evidence="6">C2H2-type domain-containing protein</fullName>
    </recommendedName>
</protein>
<dbReference type="InterPro" id="IPR036236">
    <property type="entry name" value="Znf_C2H2_sf"/>
</dbReference>
<dbReference type="SMART" id="SM00355">
    <property type="entry name" value="ZnF_C2H2"/>
    <property type="match status" value="8"/>
</dbReference>
<proteinExistence type="predicted"/>
<dbReference type="Gene3D" id="3.30.160.60">
    <property type="entry name" value="Classic Zinc Finger"/>
    <property type="match status" value="3"/>
</dbReference>
<dbReference type="PANTHER" id="PTHR24379:SF121">
    <property type="entry name" value="C2H2-TYPE DOMAIN-CONTAINING PROTEIN"/>
    <property type="match status" value="1"/>
</dbReference>
<feature type="domain" description="C2H2-type" evidence="6">
    <location>
        <begin position="162"/>
        <end position="189"/>
    </location>
</feature>
<keyword evidence="1" id="KW-0479">Metal-binding</keyword>
<evidence type="ECO:0000256" key="3">
    <source>
        <dbReference type="ARBA" id="ARBA00022771"/>
    </source>
</evidence>
<evidence type="ECO:0000256" key="5">
    <source>
        <dbReference type="PROSITE-ProRule" id="PRU00042"/>
    </source>
</evidence>